<dbReference type="SMART" id="SM00754">
    <property type="entry name" value="CHRD"/>
    <property type="match status" value="1"/>
</dbReference>
<feature type="domain" description="CHRD" evidence="1">
    <location>
        <begin position="28"/>
        <end position="157"/>
    </location>
</feature>
<proteinExistence type="predicted"/>
<reference evidence="2 3" key="1">
    <citation type="submission" date="2021-05" db="EMBL/GenBank/DDBJ databases">
        <authorList>
            <person name="Zhang Z.D."/>
            <person name="Osman G."/>
        </authorList>
    </citation>
    <scope>NUCLEOTIDE SEQUENCE [LARGE SCALE GENOMIC DNA]</scope>
    <source>
        <strain evidence="2 3">KCTC 32217</strain>
    </source>
</reference>
<dbReference type="AlphaFoldDB" id="A0AAP2CP93"/>
<protein>
    <submittedName>
        <fullName evidence="2">CHRD domain-containing protein</fullName>
    </submittedName>
</protein>
<dbReference type="Proteomes" id="UP001319104">
    <property type="component" value="Unassembled WGS sequence"/>
</dbReference>
<evidence type="ECO:0000313" key="3">
    <source>
        <dbReference type="Proteomes" id="UP001319104"/>
    </source>
</evidence>
<accession>A0AAP2CP93</accession>
<dbReference type="Pfam" id="PF07452">
    <property type="entry name" value="CHRD"/>
    <property type="match status" value="1"/>
</dbReference>
<evidence type="ECO:0000259" key="1">
    <source>
        <dbReference type="SMART" id="SM00754"/>
    </source>
</evidence>
<dbReference type="RefSeq" id="WP_213946245.1">
    <property type="nucleotide sequence ID" value="NZ_JAHCMY010000011.1"/>
</dbReference>
<dbReference type="InterPro" id="IPR010895">
    <property type="entry name" value="CHRD"/>
</dbReference>
<gene>
    <name evidence="2" type="ORF">KI659_15310</name>
</gene>
<comment type="caution">
    <text evidence="2">The sequence shown here is derived from an EMBL/GenBank/DDBJ whole genome shotgun (WGS) entry which is preliminary data.</text>
</comment>
<dbReference type="PROSITE" id="PS51257">
    <property type="entry name" value="PROKAR_LIPOPROTEIN"/>
    <property type="match status" value="1"/>
</dbReference>
<name>A0AAP2CP93_9BACT</name>
<sequence>MKPIVLLFCLAMIACSTKEVQSVDEEVLTFSVMMVQENVATTSMGEITPASGGAKLTLLGNELTVTGEFEDLNIQMQDASERPQTPVVHIHPGLPGEENEYLYELEVKLHDEGNSGTFYGTFELSDDEVALLADGRLYMDLHTHPQGPSTIRDQIQIYEPQDFETFLTSAMVLKP</sequence>
<organism evidence="2 3">
    <name type="scientific">Litoribacter ruber</name>
    <dbReference type="NCBI Taxonomy" id="702568"/>
    <lineage>
        <taxon>Bacteria</taxon>
        <taxon>Pseudomonadati</taxon>
        <taxon>Bacteroidota</taxon>
        <taxon>Cytophagia</taxon>
        <taxon>Cytophagales</taxon>
        <taxon>Cyclobacteriaceae</taxon>
        <taxon>Litoribacter</taxon>
    </lineage>
</organism>
<evidence type="ECO:0000313" key="2">
    <source>
        <dbReference type="EMBL" id="MBS9525387.1"/>
    </source>
</evidence>
<dbReference type="EMBL" id="JAHCMY010000011">
    <property type="protein sequence ID" value="MBS9525387.1"/>
    <property type="molecule type" value="Genomic_DNA"/>
</dbReference>
<keyword evidence="3" id="KW-1185">Reference proteome</keyword>